<dbReference type="Proteomes" id="UP000007819">
    <property type="component" value="Chromosome A2"/>
</dbReference>
<evidence type="ECO:0000313" key="4">
    <source>
        <dbReference type="Proteomes" id="UP000007819"/>
    </source>
</evidence>
<evidence type="ECO:0000256" key="1">
    <source>
        <dbReference type="SAM" id="MobiDB-lite"/>
    </source>
</evidence>
<feature type="chain" id="PRO_5035800094" evidence="2">
    <location>
        <begin position="32"/>
        <end position="577"/>
    </location>
</feature>
<evidence type="ECO:0000313" key="3">
    <source>
        <dbReference type="EnsemblMetazoa" id="XP_003242199.1"/>
    </source>
</evidence>
<dbReference type="OrthoDB" id="6621672at2759"/>
<feature type="signal peptide" evidence="2">
    <location>
        <begin position="1"/>
        <end position="31"/>
    </location>
</feature>
<dbReference type="AlphaFoldDB" id="A0A8R2A8K1"/>
<proteinExistence type="predicted"/>
<organism evidence="3 4">
    <name type="scientific">Acyrthosiphon pisum</name>
    <name type="common">Pea aphid</name>
    <dbReference type="NCBI Taxonomy" id="7029"/>
    <lineage>
        <taxon>Eukaryota</taxon>
        <taxon>Metazoa</taxon>
        <taxon>Ecdysozoa</taxon>
        <taxon>Arthropoda</taxon>
        <taxon>Hexapoda</taxon>
        <taxon>Insecta</taxon>
        <taxon>Pterygota</taxon>
        <taxon>Neoptera</taxon>
        <taxon>Paraneoptera</taxon>
        <taxon>Hemiptera</taxon>
        <taxon>Sternorrhyncha</taxon>
        <taxon>Aphidomorpha</taxon>
        <taxon>Aphidoidea</taxon>
        <taxon>Aphididae</taxon>
        <taxon>Macrosiphini</taxon>
        <taxon>Acyrthosiphon</taxon>
    </lineage>
</organism>
<keyword evidence="2" id="KW-0732">Signal</keyword>
<reference evidence="3" key="2">
    <citation type="submission" date="2022-06" db="UniProtKB">
        <authorList>
            <consortium name="EnsemblMetazoa"/>
        </authorList>
    </citation>
    <scope>IDENTIFICATION</scope>
</reference>
<accession>A0A8R2A8K1</accession>
<evidence type="ECO:0000256" key="2">
    <source>
        <dbReference type="SAM" id="SignalP"/>
    </source>
</evidence>
<dbReference type="EnsemblMetazoa" id="XM_003242151.3">
    <property type="protein sequence ID" value="XP_003242199.1"/>
    <property type="gene ID" value="LOC100574035"/>
</dbReference>
<feature type="compositionally biased region" description="Polar residues" evidence="1">
    <location>
        <begin position="133"/>
        <end position="179"/>
    </location>
</feature>
<protein>
    <submittedName>
        <fullName evidence="3">Uncharacterized protein</fullName>
    </submittedName>
</protein>
<sequence length="577" mass="66812">MQIEQLPNNSFTMKLFAAVVIGFVALAGSQAHSTHHHHDTQTEIGHNTQEYTNDRYVQYNSNNGANQYQQLNEELNQQRNINQESSNERFLNNQNQQNNQDLNEFSESNWNIQAPSRSMKKNSQNQAIKTNSHEVFQSENQWSKSQTSRNFNQQSQEEVNQQTSNNKNRASQNYGSSDSSQEDYVKDHHNNDLSNEIGLQVAQKMVRFFTIMDKYTASNGTIQTNQAHESFALRQHAMPMHHQQYLNINESNVYGLNHGVIKSMYLNTERNCVDLEYFFQSLWVKAKFNANEGLKKSFNLNLFNTEMDVSTELENPNRNYAHSRNGNTQLVFKNIEDSSDNQLIKEIIENNYVKLLNSEIESEMIRNSYNDLVGCLRSEIESTFEMPLNKKLSLDIENKKTQLSVSFVKSHSWNDDQSSYQFKKQKTVQYVAFRQNQSGNGYKLKVKVLLAKQPTWESDIVAQKLNQKININNVKFTAKNIVASAVMKRVPLDNGAYKFNVEEANIKLEGLRYDIGKFDLPKNTNEKLAREIGQNLQKIMENGMSAALRQQLYQQQQICKQRPMDCNSCSRNQFNQQ</sequence>
<dbReference type="RefSeq" id="XP_003242199.1">
    <property type="nucleotide sequence ID" value="XM_003242151.3"/>
</dbReference>
<dbReference type="KEGG" id="api:100574035"/>
<reference evidence="4" key="1">
    <citation type="submission" date="2010-06" db="EMBL/GenBank/DDBJ databases">
        <authorList>
            <person name="Jiang H."/>
            <person name="Abraham K."/>
            <person name="Ali S."/>
            <person name="Alsbrooks S.L."/>
            <person name="Anim B.N."/>
            <person name="Anosike U.S."/>
            <person name="Attaway T."/>
            <person name="Bandaranaike D.P."/>
            <person name="Battles P.K."/>
            <person name="Bell S.N."/>
            <person name="Bell A.V."/>
            <person name="Beltran B."/>
            <person name="Bickham C."/>
            <person name="Bustamante Y."/>
            <person name="Caleb T."/>
            <person name="Canada A."/>
            <person name="Cardenas V."/>
            <person name="Carter K."/>
            <person name="Chacko J."/>
            <person name="Chandrabose M.N."/>
            <person name="Chavez D."/>
            <person name="Chavez A."/>
            <person name="Chen L."/>
            <person name="Chu H.-S."/>
            <person name="Claassen K.J."/>
            <person name="Cockrell R."/>
            <person name="Collins M."/>
            <person name="Cooper J.A."/>
            <person name="Cree A."/>
            <person name="Curry S.M."/>
            <person name="Da Y."/>
            <person name="Dao M.D."/>
            <person name="Das B."/>
            <person name="Davila M.-L."/>
            <person name="Davy-Carroll L."/>
            <person name="Denson S."/>
            <person name="Dinh H."/>
            <person name="Ebong V.E."/>
            <person name="Edwards J.R."/>
            <person name="Egan A."/>
            <person name="El-Daye J."/>
            <person name="Escobedo L."/>
            <person name="Fernandez S."/>
            <person name="Fernando P.R."/>
            <person name="Flagg N."/>
            <person name="Forbes L.D."/>
            <person name="Fowler R.G."/>
            <person name="Fu Q."/>
            <person name="Gabisi R.A."/>
            <person name="Ganer J."/>
            <person name="Garbino Pronczuk A."/>
            <person name="Garcia R.M."/>
            <person name="Garner T."/>
            <person name="Garrett T.E."/>
            <person name="Gonzalez D.A."/>
            <person name="Hamid H."/>
            <person name="Hawkins E.S."/>
            <person name="Hirani K."/>
            <person name="Hogues M.E."/>
            <person name="Hollins B."/>
            <person name="Hsiao C.-H."/>
            <person name="Jabil R."/>
            <person name="James M.L."/>
            <person name="Jhangiani S.N."/>
            <person name="Johnson B."/>
            <person name="Johnson Q."/>
            <person name="Joshi V."/>
            <person name="Kalu J.B."/>
            <person name="Kam C."/>
            <person name="Kashfia A."/>
            <person name="Keebler J."/>
            <person name="Kisamo H."/>
            <person name="Kovar C.L."/>
            <person name="Lago L.A."/>
            <person name="Lai C.-Y."/>
            <person name="Laidlaw J."/>
            <person name="Lara F."/>
            <person name="Le T.-K."/>
            <person name="Lee S.L."/>
            <person name="Legall F.H."/>
            <person name="Lemon S.J."/>
            <person name="Lewis L.R."/>
            <person name="Li B."/>
            <person name="Liu Y."/>
            <person name="Liu Y.-S."/>
            <person name="Lopez J."/>
            <person name="Lozado R.J."/>
            <person name="Lu J."/>
            <person name="Madu R.C."/>
            <person name="Maheshwari M."/>
            <person name="Maheshwari R."/>
            <person name="Malloy K."/>
            <person name="Martinez E."/>
            <person name="Mathew T."/>
            <person name="Mercado I.C."/>
            <person name="Mercado C."/>
            <person name="Meyer B."/>
            <person name="Montgomery K."/>
            <person name="Morgan M.B."/>
            <person name="Munidasa M."/>
            <person name="Nazareth L.V."/>
            <person name="Nelson J."/>
            <person name="Ng B.M."/>
            <person name="Nguyen N.B."/>
            <person name="Nguyen P.Q."/>
            <person name="Nguyen T."/>
            <person name="Obregon M."/>
            <person name="Okwuonu G.O."/>
            <person name="Onwere C.G."/>
            <person name="Orozco G."/>
            <person name="Parra A."/>
            <person name="Patel S."/>
            <person name="Patil S."/>
            <person name="Perez A."/>
            <person name="Perez Y."/>
            <person name="Pham C."/>
            <person name="Primus E.L."/>
            <person name="Pu L.-L."/>
            <person name="Puazo M."/>
            <person name="Qin X."/>
            <person name="Quiroz J.B."/>
            <person name="Reese J."/>
            <person name="Richards S."/>
            <person name="Rives C.M."/>
            <person name="Robberts R."/>
            <person name="Ruiz S.J."/>
            <person name="Ruiz M.J."/>
            <person name="Santibanez J."/>
            <person name="Schneider B.W."/>
            <person name="Sisson I."/>
            <person name="Smith M."/>
            <person name="Sodergren E."/>
            <person name="Song X.-Z."/>
            <person name="Song B.B."/>
            <person name="Summersgill H."/>
            <person name="Thelus R."/>
            <person name="Thornton R.D."/>
            <person name="Trejos Z.Y."/>
            <person name="Usmani K."/>
            <person name="Vattathil S."/>
            <person name="Villasana D."/>
            <person name="Walker D.L."/>
            <person name="Wang S."/>
            <person name="Wang K."/>
            <person name="White C.S."/>
            <person name="Williams A.C."/>
            <person name="Williamson J."/>
            <person name="Wilson K."/>
            <person name="Woghiren I.O."/>
            <person name="Woodworth J.R."/>
            <person name="Worley K.C."/>
            <person name="Wright R.A."/>
            <person name="Wu W."/>
            <person name="Young L."/>
            <person name="Zhang L."/>
            <person name="Zhang J."/>
            <person name="Zhu Y."/>
            <person name="Muzny D.M."/>
            <person name="Weinstock G."/>
            <person name="Gibbs R.A."/>
        </authorList>
    </citation>
    <scope>NUCLEOTIDE SEQUENCE [LARGE SCALE GENOMIC DNA]</scope>
    <source>
        <strain evidence="4">LSR1</strain>
    </source>
</reference>
<keyword evidence="4" id="KW-1185">Reference proteome</keyword>
<feature type="region of interest" description="Disordered" evidence="1">
    <location>
        <begin position="133"/>
        <end position="190"/>
    </location>
</feature>
<dbReference type="GeneID" id="100574035"/>
<name>A0A8R2A8K1_ACYPI</name>